<dbReference type="EMBL" id="PCWA01000084">
    <property type="protein sequence ID" value="PIQ88891.1"/>
    <property type="molecule type" value="Genomic_DNA"/>
</dbReference>
<dbReference type="Pfam" id="PF02576">
    <property type="entry name" value="RimP_N"/>
    <property type="match status" value="1"/>
</dbReference>
<comment type="function">
    <text evidence="3">Required for maturation of 30S ribosomal subunits.</text>
</comment>
<keyword evidence="1 3" id="KW-0963">Cytoplasm</keyword>
<dbReference type="CDD" id="cd01734">
    <property type="entry name" value="YlxS_C"/>
    <property type="match status" value="1"/>
</dbReference>
<dbReference type="InterPro" id="IPR036847">
    <property type="entry name" value="RimP_C_sf"/>
</dbReference>
<protein>
    <recommendedName>
        <fullName evidence="3">Ribosome maturation factor RimP</fullName>
    </recommendedName>
</protein>
<feature type="domain" description="Ribosome maturation factor RimP N-terminal" evidence="4">
    <location>
        <begin position="15"/>
        <end position="86"/>
    </location>
</feature>
<accession>A0A2H0LWX0</accession>
<dbReference type="InterPro" id="IPR035956">
    <property type="entry name" value="RimP_N_sf"/>
</dbReference>
<dbReference type="Gene3D" id="3.30.300.70">
    <property type="entry name" value="RimP-like superfamily, N-terminal"/>
    <property type="match status" value="1"/>
</dbReference>
<dbReference type="PANTHER" id="PTHR33867:SF1">
    <property type="entry name" value="RIBOSOME MATURATION FACTOR RIMP"/>
    <property type="match status" value="1"/>
</dbReference>
<evidence type="ECO:0000256" key="3">
    <source>
        <dbReference type="HAMAP-Rule" id="MF_01077"/>
    </source>
</evidence>
<dbReference type="Gene3D" id="2.30.30.180">
    <property type="entry name" value="Ribosome maturation factor RimP, C-terminal domain"/>
    <property type="match status" value="1"/>
</dbReference>
<dbReference type="InterPro" id="IPR028998">
    <property type="entry name" value="RimP_C"/>
</dbReference>
<name>A0A2H0LWX0_9BACT</name>
<dbReference type="GO" id="GO:0006412">
    <property type="term" value="P:translation"/>
    <property type="evidence" value="ECO:0007669"/>
    <property type="project" value="TreeGrafter"/>
</dbReference>
<dbReference type="SUPFAM" id="SSF75420">
    <property type="entry name" value="YhbC-like, N-terminal domain"/>
    <property type="match status" value="1"/>
</dbReference>
<dbReference type="SUPFAM" id="SSF74942">
    <property type="entry name" value="YhbC-like, C-terminal domain"/>
    <property type="match status" value="1"/>
</dbReference>
<keyword evidence="2 3" id="KW-0690">Ribosome biogenesis</keyword>
<evidence type="ECO:0000313" key="6">
    <source>
        <dbReference type="Proteomes" id="UP000229641"/>
    </source>
</evidence>
<dbReference type="Proteomes" id="UP000229641">
    <property type="component" value="Unassembled WGS sequence"/>
</dbReference>
<sequence length="158" mass="17443">MNTDEIIADLKSKAEQFIIQKGFDLVELKIKPSSRGRIISILADRPYGGITIEECAILNRDLQSFLEDDAVFKEAAELEVSSPGLDRPLVNRKDFLRAMKQALTVFLKNPVSAATGGKEKYEFCGNLTEVSDEAIAIETKDGLLTIDLNNIAKAKQVI</sequence>
<reference evidence="5 6" key="1">
    <citation type="submission" date="2017-09" db="EMBL/GenBank/DDBJ databases">
        <title>Depth-based differentiation of microbial function through sediment-hosted aquifers and enrichment of novel symbionts in the deep terrestrial subsurface.</title>
        <authorList>
            <person name="Probst A.J."/>
            <person name="Ladd B."/>
            <person name="Jarett J.K."/>
            <person name="Geller-Mcgrath D.E."/>
            <person name="Sieber C.M."/>
            <person name="Emerson J.B."/>
            <person name="Anantharaman K."/>
            <person name="Thomas B.C."/>
            <person name="Malmstrom R."/>
            <person name="Stieglmeier M."/>
            <person name="Klingl A."/>
            <person name="Woyke T."/>
            <person name="Ryan C.M."/>
            <person name="Banfield J.F."/>
        </authorList>
    </citation>
    <scope>NUCLEOTIDE SEQUENCE [LARGE SCALE GENOMIC DNA]</scope>
    <source>
        <strain evidence="5">CG11_big_fil_rev_8_21_14_0_20_42_13</strain>
    </source>
</reference>
<proteinExistence type="inferred from homology"/>
<dbReference type="HAMAP" id="MF_01077">
    <property type="entry name" value="RimP"/>
    <property type="match status" value="1"/>
</dbReference>
<organism evidence="5 6">
    <name type="scientific">Candidatus Ghiorseimicrobium undicola</name>
    <dbReference type="NCBI Taxonomy" id="1974746"/>
    <lineage>
        <taxon>Bacteria</taxon>
        <taxon>Pseudomonadati</taxon>
        <taxon>Candidatus Omnitrophota</taxon>
        <taxon>Candidatus Ghiorseimicrobium</taxon>
    </lineage>
</organism>
<dbReference type="AlphaFoldDB" id="A0A2H0LWX0"/>
<evidence type="ECO:0000259" key="4">
    <source>
        <dbReference type="Pfam" id="PF02576"/>
    </source>
</evidence>
<dbReference type="PANTHER" id="PTHR33867">
    <property type="entry name" value="RIBOSOME MATURATION FACTOR RIMP"/>
    <property type="match status" value="1"/>
</dbReference>
<evidence type="ECO:0000313" key="5">
    <source>
        <dbReference type="EMBL" id="PIQ88891.1"/>
    </source>
</evidence>
<dbReference type="GO" id="GO:0005829">
    <property type="term" value="C:cytosol"/>
    <property type="evidence" value="ECO:0007669"/>
    <property type="project" value="TreeGrafter"/>
</dbReference>
<comment type="caution">
    <text evidence="5">The sequence shown here is derived from an EMBL/GenBank/DDBJ whole genome shotgun (WGS) entry which is preliminary data.</text>
</comment>
<comment type="subcellular location">
    <subcellularLocation>
        <location evidence="3">Cytoplasm</location>
    </subcellularLocation>
</comment>
<dbReference type="InterPro" id="IPR028989">
    <property type="entry name" value="RimP_N"/>
</dbReference>
<evidence type="ECO:0000256" key="2">
    <source>
        <dbReference type="ARBA" id="ARBA00022517"/>
    </source>
</evidence>
<gene>
    <name evidence="3" type="primary">rimP</name>
    <name evidence="5" type="ORF">COV72_06335</name>
</gene>
<comment type="similarity">
    <text evidence="3">Belongs to the RimP family.</text>
</comment>
<evidence type="ECO:0000256" key="1">
    <source>
        <dbReference type="ARBA" id="ARBA00022490"/>
    </source>
</evidence>
<dbReference type="InterPro" id="IPR003728">
    <property type="entry name" value="Ribosome_maturation_RimP"/>
</dbReference>
<dbReference type="GO" id="GO:0000028">
    <property type="term" value="P:ribosomal small subunit assembly"/>
    <property type="evidence" value="ECO:0007669"/>
    <property type="project" value="TreeGrafter"/>
</dbReference>